<keyword evidence="3" id="KW-1185">Reference proteome</keyword>
<name>A0A3Q8X466_9BACL</name>
<dbReference type="RefSeq" id="WP_126011788.1">
    <property type="nucleotide sequence ID" value="NZ_CP034437.1"/>
</dbReference>
<dbReference type="KEGG" id="palb:EJC50_01885"/>
<keyword evidence="1" id="KW-0472">Membrane</keyword>
<gene>
    <name evidence="2" type="ORF">EJC50_01885</name>
</gene>
<keyword evidence="1" id="KW-1133">Transmembrane helix</keyword>
<accession>A0A3Q8X466</accession>
<reference evidence="3" key="1">
    <citation type="submission" date="2018-12" db="EMBL/GenBank/DDBJ databases">
        <title>Genome sequence of Peanibacillus sp.</title>
        <authorList>
            <person name="Subramani G."/>
            <person name="Srinivasan S."/>
            <person name="Kim M.K."/>
        </authorList>
    </citation>
    <scope>NUCLEOTIDE SEQUENCE [LARGE SCALE GENOMIC DNA]</scope>
    <source>
        <strain evidence="3">18JY67-1</strain>
    </source>
</reference>
<dbReference type="InterPro" id="IPR009526">
    <property type="entry name" value="DUF1146"/>
</dbReference>
<dbReference type="Proteomes" id="UP000272528">
    <property type="component" value="Chromosome"/>
</dbReference>
<evidence type="ECO:0000256" key="1">
    <source>
        <dbReference type="SAM" id="Phobius"/>
    </source>
</evidence>
<evidence type="ECO:0000313" key="2">
    <source>
        <dbReference type="EMBL" id="AZN38560.1"/>
    </source>
</evidence>
<dbReference type="EMBL" id="CP034437">
    <property type="protein sequence ID" value="AZN38560.1"/>
    <property type="molecule type" value="Genomic_DNA"/>
</dbReference>
<evidence type="ECO:0000313" key="3">
    <source>
        <dbReference type="Proteomes" id="UP000272528"/>
    </source>
</evidence>
<dbReference type="OrthoDB" id="1651016at2"/>
<feature type="transmembrane region" description="Helical" evidence="1">
    <location>
        <begin position="51"/>
        <end position="73"/>
    </location>
</feature>
<dbReference type="NCBIfam" id="TIGR02327">
    <property type="entry name" value="int_mem_ywzB"/>
    <property type="match status" value="1"/>
</dbReference>
<dbReference type="Pfam" id="PF06612">
    <property type="entry name" value="DUF1146"/>
    <property type="match status" value="1"/>
</dbReference>
<proteinExistence type="predicted"/>
<sequence length="82" mass="9090">MMDQLAANAGIHAMISILVELFSIALAWIVIQELKLDAILKRPRSTQARVLQIMLAIVIGHAFAGFILDYWGWSGQLKGIVE</sequence>
<organism evidence="2 3">
    <name type="scientific">Paenibacillus albus</name>
    <dbReference type="NCBI Taxonomy" id="2495582"/>
    <lineage>
        <taxon>Bacteria</taxon>
        <taxon>Bacillati</taxon>
        <taxon>Bacillota</taxon>
        <taxon>Bacilli</taxon>
        <taxon>Bacillales</taxon>
        <taxon>Paenibacillaceae</taxon>
        <taxon>Paenibacillus</taxon>
    </lineage>
</organism>
<protein>
    <submittedName>
        <fullName evidence="2">DUF1146 domain-containing protein</fullName>
    </submittedName>
</protein>
<feature type="transmembrane region" description="Helical" evidence="1">
    <location>
        <begin position="6"/>
        <end position="31"/>
    </location>
</feature>
<dbReference type="AlphaFoldDB" id="A0A3Q8X466"/>
<keyword evidence="1" id="KW-0812">Transmembrane</keyword>